<comment type="caution">
    <text evidence="1">The sequence shown here is derived from an EMBL/GenBank/DDBJ whole genome shotgun (WGS) entry which is preliminary data.</text>
</comment>
<dbReference type="AlphaFoldDB" id="A0ABC8V3B3"/>
<dbReference type="PANTHER" id="PTHR35767">
    <property type="entry name" value="HAPLESS PROTEIN"/>
    <property type="match status" value="1"/>
</dbReference>
<gene>
    <name evidence="1" type="ORF">ILEXP_LOCUS57928</name>
</gene>
<name>A0ABC8V3B3_9AQUA</name>
<evidence type="ECO:0000313" key="2">
    <source>
        <dbReference type="Proteomes" id="UP001642360"/>
    </source>
</evidence>
<dbReference type="EMBL" id="CAUOFW020009946">
    <property type="protein sequence ID" value="CAK9187384.1"/>
    <property type="molecule type" value="Genomic_DNA"/>
</dbReference>
<keyword evidence="2" id="KW-1185">Reference proteome</keyword>
<organism evidence="1 2">
    <name type="scientific">Ilex paraguariensis</name>
    <name type="common">yerba mate</name>
    <dbReference type="NCBI Taxonomy" id="185542"/>
    <lineage>
        <taxon>Eukaryota</taxon>
        <taxon>Viridiplantae</taxon>
        <taxon>Streptophyta</taxon>
        <taxon>Embryophyta</taxon>
        <taxon>Tracheophyta</taxon>
        <taxon>Spermatophyta</taxon>
        <taxon>Magnoliopsida</taxon>
        <taxon>eudicotyledons</taxon>
        <taxon>Gunneridae</taxon>
        <taxon>Pentapetalae</taxon>
        <taxon>asterids</taxon>
        <taxon>campanulids</taxon>
        <taxon>Aquifoliales</taxon>
        <taxon>Aquifoliaceae</taxon>
        <taxon>Ilex</taxon>
    </lineage>
</organism>
<protein>
    <submittedName>
        <fullName evidence="1">Uncharacterized protein</fullName>
    </submittedName>
</protein>
<dbReference type="Proteomes" id="UP001642360">
    <property type="component" value="Unassembled WGS sequence"/>
</dbReference>
<accession>A0ABC8V3B3</accession>
<evidence type="ECO:0000313" key="1">
    <source>
        <dbReference type="EMBL" id="CAK9187384.1"/>
    </source>
</evidence>
<reference evidence="1 2" key="1">
    <citation type="submission" date="2024-02" db="EMBL/GenBank/DDBJ databases">
        <authorList>
            <person name="Vignale AGUSTIN F."/>
            <person name="Sosa J E."/>
            <person name="Modenutti C."/>
        </authorList>
    </citation>
    <scope>NUCLEOTIDE SEQUENCE [LARGE SCALE GENOMIC DNA]</scope>
</reference>
<dbReference type="PANTHER" id="PTHR35767:SF1">
    <property type="entry name" value="HAPLESS PROTEIN"/>
    <property type="match status" value="1"/>
</dbReference>
<proteinExistence type="predicted"/>
<sequence>MSSEQRNPMVLVHSLEQHMGSTDNQNGPIAYPFSIRSVMKKLCISVSDACVVPSKTLSPATSAFRFGFVGIGHYALVAREKDLLLSWPFPERYFHFCLENGIKNVLPPFALCDSGTNLLQREESSDCCQEKRENDVCTEKNDIEIADEEYMKVAHDSKFSEAISKFLTQFYNCSFSSESRKHRQNYHLMSDTIVDTLVARIQLSSTIPCLHPLVDRSTKVLAAPKRLRHKRQKRKGKPKKRYMADILAVAKHCTLKEMFRVDSLSIDSKSTAENFNEGTLMSLTEHDCKSELAEEEQEKHQSIDKEAVDGKITRKKRLVVKFKLYGSDGN</sequence>